<dbReference type="Pfam" id="PF00130">
    <property type="entry name" value="C1_1"/>
    <property type="match status" value="1"/>
</dbReference>
<accession>A0A1X2H6X8</accession>
<reference evidence="10 11" key="1">
    <citation type="submission" date="2016-07" db="EMBL/GenBank/DDBJ databases">
        <title>Pervasive Adenine N6-methylation of Active Genes in Fungi.</title>
        <authorList>
            <consortium name="DOE Joint Genome Institute"/>
            <person name="Mondo S.J."/>
            <person name="Dannebaum R.O."/>
            <person name="Kuo R.C."/>
            <person name="Labutti K."/>
            <person name="Haridas S."/>
            <person name="Kuo A."/>
            <person name="Salamov A."/>
            <person name="Ahrendt S.R."/>
            <person name="Lipzen A."/>
            <person name="Sullivan W."/>
            <person name="Andreopoulos W.B."/>
            <person name="Clum A."/>
            <person name="Lindquist E."/>
            <person name="Daum C."/>
            <person name="Ramamoorthy G.K."/>
            <person name="Gryganskyi A."/>
            <person name="Culley D."/>
            <person name="Magnuson J.K."/>
            <person name="James T.Y."/>
            <person name="O'Malley M.A."/>
            <person name="Stajich J.E."/>
            <person name="Spatafora J.W."/>
            <person name="Visel A."/>
            <person name="Grigoriev I.V."/>
        </authorList>
    </citation>
    <scope>NUCLEOTIDE SEQUENCE [LARGE SCALE GENOMIC DNA]</scope>
    <source>
        <strain evidence="10 11">NRRL 2496</strain>
    </source>
</reference>
<feature type="region of interest" description="Disordered" evidence="7">
    <location>
        <begin position="449"/>
        <end position="473"/>
    </location>
</feature>
<dbReference type="InterPro" id="IPR010482">
    <property type="entry name" value="TECPR1-like_DysF"/>
</dbReference>
<dbReference type="PROSITE" id="PS50081">
    <property type="entry name" value="ZF_DAG_PE_2"/>
    <property type="match status" value="1"/>
</dbReference>
<dbReference type="InParanoid" id="A0A1X2H6X8"/>
<dbReference type="Gene3D" id="3.30.60.20">
    <property type="match status" value="1"/>
</dbReference>
<dbReference type="InterPro" id="IPR052816">
    <property type="entry name" value="Peroxisomal_Membrane_PEX28-32"/>
</dbReference>
<keyword evidence="5 8" id="KW-1133">Transmembrane helix</keyword>
<feature type="region of interest" description="Disordered" evidence="7">
    <location>
        <begin position="61"/>
        <end position="90"/>
    </location>
</feature>
<dbReference type="SMART" id="SM00109">
    <property type="entry name" value="C1"/>
    <property type="match status" value="1"/>
</dbReference>
<dbReference type="PANTHER" id="PTHR28304:SF2">
    <property type="entry name" value="PEROXISOMAL MEMBRANE PROTEIN PEX29"/>
    <property type="match status" value="1"/>
</dbReference>
<organism evidence="10 11">
    <name type="scientific">Syncephalastrum racemosum</name>
    <name type="common">Filamentous fungus</name>
    <dbReference type="NCBI Taxonomy" id="13706"/>
    <lineage>
        <taxon>Eukaryota</taxon>
        <taxon>Fungi</taxon>
        <taxon>Fungi incertae sedis</taxon>
        <taxon>Mucoromycota</taxon>
        <taxon>Mucoromycotina</taxon>
        <taxon>Mucoromycetes</taxon>
        <taxon>Mucorales</taxon>
        <taxon>Syncephalastraceae</taxon>
        <taxon>Syncephalastrum</taxon>
    </lineage>
</organism>
<dbReference type="PANTHER" id="PTHR28304">
    <property type="entry name" value="PEROXISOMAL MEMBRANE PROTEIN PEX29"/>
    <property type="match status" value="1"/>
</dbReference>
<dbReference type="InterPro" id="IPR006614">
    <property type="entry name" value="Peroxin/Ferlin"/>
</dbReference>
<comment type="subcellular location">
    <subcellularLocation>
        <location evidence="1">Membrane</location>
        <topology evidence="1">Multi-pass membrane protein</topology>
    </subcellularLocation>
</comment>
<dbReference type="SMART" id="SM00693">
    <property type="entry name" value="DysFN"/>
    <property type="match status" value="1"/>
</dbReference>
<dbReference type="EMBL" id="MCGN01000008">
    <property type="protein sequence ID" value="ORY94157.1"/>
    <property type="molecule type" value="Genomic_DNA"/>
</dbReference>
<dbReference type="OMA" id="VYTDHRW"/>
<protein>
    <submittedName>
        <fullName evidence="10">Integral peroxisomal membrane peroxin-domain-containing protein</fullName>
    </submittedName>
</protein>
<keyword evidence="11" id="KW-1185">Reference proteome</keyword>
<dbReference type="STRING" id="13706.A0A1X2H6X8"/>
<evidence type="ECO:0000256" key="3">
    <source>
        <dbReference type="ARBA" id="ARBA00022723"/>
    </source>
</evidence>
<comment type="caution">
    <text evidence="10">The sequence shown here is derived from an EMBL/GenBank/DDBJ whole genome shotgun (WGS) entry which is preliminary data.</text>
</comment>
<keyword evidence="2 8" id="KW-0812">Transmembrane</keyword>
<proteinExistence type="predicted"/>
<name>A0A1X2H6X8_SYNRA</name>
<feature type="transmembrane region" description="Helical" evidence="8">
    <location>
        <begin position="286"/>
        <end position="315"/>
    </location>
</feature>
<dbReference type="InterPro" id="IPR002219">
    <property type="entry name" value="PKC_DAG/PE"/>
</dbReference>
<gene>
    <name evidence="10" type="ORF">BCR43DRAFT_495963</name>
</gene>
<dbReference type="PROSITE" id="PS00479">
    <property type="entry name" value="ZF_DAG_PE_1"/>
    <property type="match status" value="1"/>
</dbReference>
<dbReference type="OrthoDB" id="74314at2759"/>
<evidence type="ECO:0000256" key="1">
    <source>
        <dbReference type="ARBA" id="ARBA00004141"/>
    </source>
</evidence>
<dbReference type="Proteomes" id="UP000242180">
    <property type="component" value="Unassembled WGS sequence"/>
</dbReference>
<feature type="domain" description="Phorbol-ester/DAG-type" evidence="9">
    <location>
        <begin position="6"/>
        <end position="55"/>
    </location>
</feature>
<dbReference type="InterPro" id="IPR046349">
    <property type="entry name" value="C1-like_sf"/>
</dbReference>
<evidence type="ECO:0000256" key="2">
    <source>
        <dbReference type="ARBA" id="ARBA00022692"/>
    </source>
</evidence>
<evidence type="ECO:0000256" key="5">
    <source>
        <dbReference type="ARBA" id="ARBA00022989"/>
    </source>
</evidence>
<sequence>MPAAKFHRFKRKNFQGLIYCDYCEKLLWGLARQGVQCTECGYNCHEQCSKMVVQCRPPRRVSPDTLSVTDSEAESVSKYTSPRSSFDTRHLPLNDDHAYSTKQQQHQHQQTATTLEEKGLRSPTVKAYRKSLKYHVQNTIVAAGQQPALNIKTQDILSPQTTAKAFTRVVARSRFFFNLSQRIYDVYSWQCPPISAAWVLLWILCCLYPALFLLTPFALVLWLFVRAGVRPLSMAQVLLPRFDESSPEYFTNLERAQQCMLFMIRIYDNLAYHAQHVWLTPAAYRLMLALAALASLVLYLVGKWIVMAVGLIVLLNKTRLGAVAETVVQSVLDTAQTVLEVLHRPPKTNKPEIVEVSLYENQRWWAGSGYTAQLLRSERGPWSNLTGSEPLPSKNDIPAPDEYEWLDGDEWHLDTTGPWTDEQLEIVSVVECDPEGWVYTDHRWANPRATPEQRVVNGTKDTSSSAGDHATRALTRRRRWFRQACLKTQSSKKKKQ</sequence>
<dbReference type="Pfam" id="PF06398">
    <property type="entry name" value="Pex24p"/>
    <property type="match status" value="1"/>
</dbReference>
<keyword evidence="3" id="KW-0479">Metal-binding</keyword>
<dbReference type="GO" id="GO:0005778">
    <property type="term" value="C:peroxisomal membrane"/>
    <property type="evidence" value="ECO:0007669"/>
    <property type="project" value="TreeGrafter"/>
</dbReference>
<dbReference type="SUPFAM" id="SSF57889">
    <property type="entry name" value="Cysteine-rich domain"/>
    <property type="match status" value="1"/>
</dbReference>
<evidence type="ECO:0000259" key="9">
    <source>
        <dbReference type="PROSITE" id="PS50081"/>
    </source>
</evidence>
<evidence type="ECO:0000256" key="8">
    <source>
        <dbReference type="SAM" id="Phobius"/>
    </source>
</evidence>
<dbReference type="AlphaFoldDB" id="A0A1X2H6X8"/>
<dbReference type="GO" id="GO:0007031">
    <property type="term" value="P:peroxisome organization"/>
    <property type="evidence" value="ECO:0007669"/>
    <property type="project" value="UniProtKB-ARBA"/>
</dbReference>
<keyword evidence="4" id="KW-0862">Zinc</keyword>
<evidence type="ECO:0000313" key="11">
    <source>
        <dbReference type="Proteomes" id="UP000242180"/>
    </source>
</evidence>
<evidence type="ECO:0000256" key="4">
    <source>
        <dbReference type="ARBA" id="ARBA00022833"/>
    </source>
</evidence>
<evidence type="ECO:0000256" key="7">
    <source>
        <dbReference type="SAM" id="MobiDB-lite"/>
    </source>
</evidence>
<evidence type="ECO:0000313" key="10">
    <source>
        <dbReference type="EMBL" id="ORY94157.1"/>
    </source>
</evidence>
<dbReference type="GO" id="GO:0046872">
    <property type="term" value="F:metal ion binding"/>
    <property type="evidence" value="ECO:0007669"/>
    <property type="project" value="UniProtKB-KW"/>
</dbReference>
<evidence type="ECO:0000256" key="6">
    <source>
        <dbReference type="ARBA" id="ARBA00023136"/>
    </source>
</evidence>
<keyword evidence="6 8" id="KW-0472">Membrane</keyword>
<feature type="transmembrane region" description="Helical" evidence="8">
    <location>
        <begin position="199"/>
        <end position="225"/>
    </location>
</feature>